<protein>
    <submittedName>
        <fullName evidence="2">PTS system, glucitol/sorbitol-specific IIA component</fullName>
    </submittedName>
</protein>
<dbReference type="GO" id="GO:0008982">
    <property type="term" value="F:protein-N(PI)-phosphohistidine-sugar phosphotransferase activity"/>
    <property type="evidence" value="ECO:0007669"/>
    <property type="project" value="InterPro"/>
</dbReference>
<dbReference type="GO" id="GO:0016301">
    <property type="term" value="F:kinase activity"/>
    <property type="evidence" value="ECO:0007669"/>
    <property type="project" value="TreeGrafter"/>
</dbReference>
<organism evidence="2 3">
    <name type="scientific">Anaerostipes rhamnosivorans</name>
    <dbReference type="NCBI Taxonomy" id="1229621"/>
    <lineage>
        <taxon>Bacteria</taxon>
        <taxon>Bacillati</taxon>
        <taxon>Bacillota</taxon>
        <taxon>Clostridia</taxon>
        <taxon>Lachnospirales</taxon>
        <taxon>Lachnospiraceae</taxon>
        <taxon>Anaerostipes</taxon>
    </lineage>
</organism>
<dbReference type="KEGG" id="arf:AR1Y2_0511"/>
<name>A0A4P8IBF1_9FIRM</name>
<dbReference type="Proteomes" id="UP000298653">
    <property type="component" value="Chromosome"/>
</dbReference>
<dbReference type="PANTHER" id="PTHR40398">
    <property type="entry name" value="PTS SYSTEM GLUCITOL/SORBITOL-SPECIFIC EIIA COMPONENT"/>
    <property type="match status" value="1"/>
</dbReference>
<feature type="modified residue" description="Phosphohistidine; by HPr" evidence="1">
    <location>
        <position position="44"/>
    </location>
</feature>
<dbReference type="Gene3D" id="2.40.33.40">
    <property type="entry name" value="Phosphotransferase system, glucitol/sorbitol-specific IIA component"/>
    <property type="match status" value="1"/>
</dbReference>
<proteinExistence type="predicted"/>
<dbReference type="PROSITE" id="PS51097">
    <property type="entry name" value="PTS_EIIA_TYPE_5"/>
    <property type="match status" value="1"/>
</dbReference>
<reference evidence="2 3" key="1">
    <citation type="submission" date="2019-05" db="EMBL/GenBank/DDBJ databases">
        <title>Complete genome sequencing of Anaerostipes rhamnosivorans.</title>
        <authorList>
            <person name="Bui T.P.N."/>
            <person name="de Vos W.M."/>
        </authorList>
    </citation>
    <scope>NUCLEOTIDE SEQUENCE [LARGE SCALE GENOMIC DNA]</scope>
    <source>
        <strain evidence="2 3">1y2</strain>
    </source>
</reference>
<accession>A0A4P8IBF1</accession>
<evidence type="ECO:0000256" key="1">
    <source>
        <dbReference type="PROSITE-ProRule" id="PRU00420"/>
    </source>
</evidence>
<keyword evidence="3" id="KW-1185">Reference proteome</keyword>
<gene>
    <name evidence="2" type="ORF">AR1Y2_0511</name>
</gene>
<dbReference type="InterPro" id="IPR004716">
    <property type="entry name" value="PTS_IIA_glucitol/sorbitol-sp"/>
</dbReference>
<dbReference type="PANTHER" id="PTHR40398:SF1">
    <property type="entry name" value="PTS SYSTEM GLUCITOL_SORBITOL-SPECIFIC EIIA COMPONENT"/>
    <property type="match status" value="1"/>
</dbReference>
<dbReference type="GO" id="GO:0005737">
    <property type="term" value="C:cytoplasm"/>
    <property type="evidence" value="ECO:0007669"/>
    <property type="project" value="InterPro"/>
</dbReference>
<evidence type="ECO:0000313" key="3">
    <source>
        <dbReference type="Proteomes" id="UP000298653"/>
    </source>
</evidence>
<dbReference type="Pfam" id="PF03829">
    <property type="entry name" value="PTSIIA_gutA"/>
    <property type="match status" value="1"/>
</dbReference>
<evidence type="ECO:0000313" key="2">
    <source>
        <dbReference type="EMBL" id="QCP33965.1"/>
    </source>
</evidence>
<dbReference type="EMBL" id="CP040058">
    <property type="protein sequence ID" value="QCP33965.1"/>
    <property type="molecule type" value="Genomic_DNA"/>
</dbReference>
<sequence length="123" mass="13678">MSQVIYKTEVIRLGSEAMDALDQNLLILFGQEVPEILEDMVFVHNNNEVLAEPKKGDYLLVDEQEFEILSVGEVAYQNLSQLGHCTLTFGENQDQEILPGSIYLKSLRAPKAGVGSIIQIIQA</sequence>
<dbReference type="OrthoDB" id="5113885at2"/>
<dbReference type="GO" id="GO:0009401">
    <property type="term" value="P:phosphoenolpyruvate-dependent sugar phosphotransferase system"/>
    <property type="evidence" value="ECO:0007669"/>
    <property type="project" value="InterPro"/>
</dbReference>
<dbReference type="InterPro" id="IPR036665">
    <property type="entry name" value="PTS_IIA_glucitol/sorbitol_sf"/>
</dbReference>
<dbReference type="SUPFAM" id="SSF141530">
    <property type="entry name" value="PTSIIA/GutA-like"/>
    <property type="match status" value="1"/>
</dbReference>
<dbReference type="AlphaFoldDB" id="A0A4P8IBF1"/>
<dbReference type="RefSeq" id="WP_137327564.1">
    <property type="nucleotide sequence ID" value="NZ_CP040058.1"/>
</dbReference>